<evidence type="ECO:0000256" key="3">
    <source>
        <dbReference type="RuleBase" id="RU000363"/>
    </source>
</evidence>
<proteinExistence type="inferred from homology"/>
<sequence>MKVAGKVVVVTGGANGIGQALCEIFHREGAAKVVVADLEGARAKTVADSIGGASFACDVAQESDILRVIDETEKQFGPIDLFCSNAGIGGGFDPLSENAGGTSDEPWARSWAIHVMAHVYAARHLIPRMKTRGGGYFLNTISAAGLLSQVGSAAYSTTKHAAVGFAENLAISHKAHNIRVSILCPQGVETNMLKGLPKGPQSNDGNLMPEDVAKSALEGIDRETFLILPHPQVIDYMRKKTDNYDRWIGGMAKIQASLREAFSKK</sequence>
<keyword evidence="5" id="KW-1185">Reference proteome</keyword>
<accession>A0A4U6BR65</accession>
<dbReference type="PANTHER" id="PTHR43669">
    <property type="entry name" value="5-KETO-D-GLUCONATE 5-REDUCTASE"/>
    <property type="match status" value="1"/>
</dbReference>
<dbReference type="Pfam" id="PF00106">
    <property type="entry name" value="adh_short"/>
    <property type="match status" value="1"/>
</dbReference>
<dbReference type="RefSeq" id="WP_046827457.1">
    <property type="nucleotide sequence ID" value="NZ_LBIA02000001.1"/>
</dbReference>
<dbReference type="InterPro" id="IPR036291">
    <property type="entry name" value="NAD(P)-bd_dom_sf"/>
</dbReference>
<evidence type="ECO:0000256" key="2">
    <source>
        <dbReference type="ARBA" id="ARBA00023002"/>
    </source>
</evidence>
<comment type="caution">
    <text evidence="4">The sequence shown here is derived from an EMBL/GenBank/DDBJ whole genome shotgun (WGS) entry which is preliminary data.</text>
</comment>
<protein>
    <submittedName>
        <fullName evidence="4">SDR family oxidoreductase</fullName>
    </submittedName>
</protein>
<dbReference type="OrthoDB" id="210852at2"/>
<dbReference type="PROSITE" id="PS00061">
    <property type="entry name" value="ADH_SHORT"/>
    <property type="match status" value="1"/>
</dbReference>
<dbReference type="Gene3D" id="3.40.50.720">
    <property type="entry name" value="NAD(P)-binding Rossmann-like Domain"/>
    <property type="match status" value="1"/>
</dbReference>
<dbReference type="PANTHER" id="PTHR43669:SF3">
    <property type="entry name" value="ALCOHOL DEHYDROGENASE, PUTATIVE (AFU_ORTHOLOGUE AFUA_3G03445)-RELATED"/>
    <property type="match status" value="1"/>
</dbReference>
<organism evidence="4 5">
    <name type="scientific">Afipia massiliensis</name>
    <dbReference type="NCBI Taxonomy" id="211460"/>
    <lineage>
        <taxon>Bacteria</taxon>
        <taxon>Pseudomonadati</taxon>
        <taxon>Pseudomonadota</taxon>
        <taxon>Alphaproteobacteria</taxon>
        <taxon>Hyphomicrobiales</taxon>
        <taxon>Nitrobacteraceae</taxon>
        <taxon>Afipia</taxon>
    </lineage>
</organism>
<gene>
    <name evidence="4" type="ORF">YH63_011690</name>
</gene>
<name>A0A4U6BR65_9BRAD</name>
<dbReference type="Proteomes" id="UP000034832">
    <property type="component" value="Unassembled WGS sequence"/>
</dbReference>
<evidence type="ECO:0000313" key="4">
    <source>
        <dbReference type="EMBL" id="TKT72025.1"/>
    </source>
</evidence>
<dbReference type="CDD" id="cd05233">
    <property type="entry name" value="SDR_c"/>
    <property type="match status" value="1"/>
</dbReference>
<dbReference type="EMBL" id="LBIA02000001">
    <property type="protein sequence ID" value="TKT72025.1"/>
    <property type="molecule type" value="Genomic_DNA"/>
</dbReference>
<dbReference type="AlphaFoldDB" id="A0A4U6BR65"/>
<reference evidence="4" key="1">
    <citation type="submission" date="2019-04" db="EMBL/GenBank/DDBJ databases">
        <title>Whole genome sequencing of cave bacteria.</title>
        <authorList>
            <person name="Gan H.M."/>
            <person name="Barton H."/>
            <person name="Savka M.A."/>
        </authorList>
    </citation>
    <scope>NUCLEOTIDE SEQUENCE [LARGE SCALE GENOMIC DNA]</scope>
    <source>
        <strain evidence="4">LC387</strain>
    </source>
</reference>
<dbReference type="SUPFAM" id="SSF51735">
    <property type="entry name" value="NAD(P)-binding Rossmann-fold domains"/>
    <property type="match status" value="1"/>
</dbReference>
<comment type="similarity">
    <text evidence="1 3">Belongs to the short-chain dehydrogenases/reductases (SDR) family.</text>
</comment>
<evidence type="ECO:0000313" key="5">
    <source>
        <dbReference type="Proteomes" id="UP000034832"/>
    </source>
</evidence>
<dbReference type="PRINTS" id="PR00080">
    <property type="entry name" value="SDRFAMILY"/>
</dbReference>
<dbReference type="PRINTS" id="PR00081">
    <property type="entry name" value="GDHRDH"/>
</dbReference>
<dbReference type="InterPro" id="IPR002347">
    <property type="entry name" value="SDR_fam"/>
</dbReference>
<keyword evidence="2" id="KW-0560">Oxidoreductase</keyword>
<dbReference type="STRING" id="211460.YH63_07305"/>
<dbReference type="GO" id="GO:0016491">
    <property type="term" value="F:oxidoreductase activity"/>
    <property type="evidence" value="ECO:0007669"/>
    <property type="project" value="UniProtKB-KW"/>
</dbReference>
<evidence type="ECO:0000256" key="1">
    <source>
        <dbReference type="ARBA" id="ARBA00006484"/>
    </source>
</evidence>
<dbReference type="InterPro" id="IPR020904">
    <property type="entry name" value="Sc_DH/Rdtase_CS"/>
</dbReference>